<evidence type="ECO:0000313" key="2">
    <source>
        <dbReference type="EMBL" id="CAA9222073.1"/>
    </source>
</evidence>
<protein>
    <submittedName>
        <fullName evidence="2">Uncharacterized protein</fullName>
    </submittedName>
</protein>
<reference evidence="2" key="1">
    <citation type="submission" date="2020-02" db="EMBL/GenBank/DDBJ databases">
        <authorList>
            <person name="Meier V. D."/>
        </authorList>
    </citation>
    <scope>NUCLEOTIDE SEQUENCE</scope>
    <source>
        <strain evidence="2">AVDCRST_MAG41</strain>
    </source>
</reference>
<feature type="compositionally biased region" description="Low complexity" evidence="1">
    <location>
        <begin position="22"/>
        <end position="32"/>
    </location>
</feature>
<gene>
    <name evidence="2" type="ORF">AVDCRST_MAG41-557</name>
</gene>
<proteinExistence type="predicted"/>
<dbReference type="AlphaFoldDB" id="A0A6J4HFV4"/>
<dbReference type="EMBL" id="CADCTP010000055">
    <property type="protein sequence ID" value="CAA9222073.1"/>
    <property type="molecule type" value="Genomic_DNA"/>
</dbReference>
<accession>A0A6J4HFV4</accession>
<evidence type="ECO:0000256" key="1">
    <source>
        <dbReference type="SAM" id="MobiDB-lite"/>
    </source>
</evidence>
<organism evidence="2">
    <name type="scientific">uncultured Mycobacteriales bacterium</name>
    <dbReference type="NCBI Taxonomy" id="581187"/>
    <lineage>
        <taxon>Bacteria</taxon>
        <taxon>Bacillati</taxon>
        <taxon>Actinomycetota</taxon>
        <taxon>Actinomycetes</taxon>
        <taxon>Mycobacteriales</taxon>
        <taxon>environmental samples</taxon>
    </lineage>
</organism>
<name>A0A6J4HFV4_9ACTN</name>
<feature type="region of interest" description="Disordered" evidence="1">
    <location>
        <begin position="1"/>
        <end position="45"/>
    </location>
</feature>
<sequence>MGGTSPGRPGAGRVRHHPPAPGRRSPPGRAQRTQPAQPAGAGCSTCASMSVRRSMRSDAFVCA</sequence>